<organism evidence="1 2">
    <name type="scientific">Aegilops tauschii subsp. strangulata</name>
    <name type="common">Goatgrass</name>
    <dbReference type="NCBI Taxonomy" id="200361"/>
    <lineage>
        <taxon>Eukaryota</taxon>
        <taxon>Viridiplantae</taxon>
        <taxon>Streptophyta</taxon>
        <taxon>Embryophyta</taxon>
        <taxon>Tracheophyta</taxon>
        <taxon>Spermatophyta</taxon>
        <taxon>Magnoliopsida</taxon>
        <taxon>Liliopsida</taxon>
        <taxon>Poales</taxon>
        <taxon>Poaceae</taxon>
        <taxon>BOP clade</taxon>
        <taxon>Pooideae</taxon>
        <taxon>Triticodae</taxon>
        <taxon>Triticeae</taxon>
        <taxon>Triticinae</taxon>
        <taxon>Aegilops</taxon>
    </lineage>
</organism>
<evidence type="ECO:0000313" key="2">
    <source>
        <dbReference type="Proteomes" id="UP000015105"/>
    </source>
</evidence>
<dbReference type="Gramene" id="AET4Gv20014300.4">
    <property type="protein sequence ID" value="AET4Gv20014300.4"/>
    <property type="gene ID" value="AET4Gv20014300"/>
</dbReference>
<protein>
    <submittedName>
        <fullName evidence="1">Uncharacterized protein</fullName>
    </submittedName>
</protein>
<dbReference type="AlphaFoldDB" id="A0A453H054"/>
<reference evidence="2" key="1">
    <citation type="journal article" date="2014" name="Science">
        <title>Ancient hybridizations among the ancestral genomes of bread wheat.</title>
        <authorList>
            <consortium name="International Wheat Genome Sequencing Consortium,"/>
            <person name="Marcussen T."/>
            <person name="Sandve S.R."/>
            <person name="Heier L."/>
            <person name="Spannagl M."/>
            <person name="Pfeifer M."/>
            <person name="Jakobsen K.S."/>
            <person name="Wulff B.B."/>
            <person name="Steuernagel B."/>
            <person name="Mayer K.F."/>
            <person name="Olsen O.A."/>
        </authorList>
    </citation>
    <scope>NUCLEOTIDE SEQUENCE [LARGE SCALE GENOMIC DNA]</scope>
    <source>
        <strain evidence="2">cv. AL8/78</strain>
    </source>
</reference>
<reference evidence="1" key="3">
    <citation type="journal article" date="2017" name="Nature">
        <title>Genome sequence of the progenitor of the wheat D genome Aegilops tauschii.</title>
        <authorList>
            <person name="Luo M.C."/>
            <person name="Gu Y.Q."/>
            <person name="Puiu D."/>
            <person name="Wang H."/>
            <person name="Twardziok S.O."/>
            <person name="Deal K.R."/>
            <person name="Huo N."/>
            <person name="Zhu T."/>
            <person name="Wang L."/>
            <person name="Wang Y."/>
            <person name="McGuire P.E."/>
            <person name="Liu S."/>
            <person name="Long H."/>
            <person name="Ramasamy R.K."/>
            <person name="Rodriguez J.C."/>
            <person name="Van S.L."/>
            <person name="Yuan L."/>
            <person name="Wang Z."/>
            <person name="Xia Z."/>
            <person name="Xiao L."/>
            <person name="Anderson O.D."/>
            <person name="Ouyang S."/>
            <person name="Liang Y."/>
            <person name="Zimin A.V."/>
            <person name="Pertea G."/>
            <person name="Qi P."/>
            <person name="Bennetzen J.L."/>
            <person name="Dai X."/>
            <person name="Dawson M.W."/>
            <person name="Muller H.G."/>
            <person name="Kugler K."/>
            <person name="Rivarola-Duarte L."/>
            <person name="Spannagl M."/>
            <person name="Mayer K.F.X."/>
            <person name="Lu F.H."/>
            <person name="Bevan M.W."/>
            <person name="Leroy P."/>
            <person name="Li P."/>
            <person name="You F.M."/>
            <person name="Sun Q."/>
            <person name="Liu Z."/>
            <person name="Lyons E."/>
            <person name="Wicker T."/>
            <person name="Salzberg S.L."/>
            <person name="Devos K.M."/>
            <person name="Dvorak J."/>
        </authorList>
    </citation>
    <scope>NUCLEOTIDE SEQUENCE [LARGE SCALE GENOMIC DNA]</scope>
    <source>
        <strain evidence="1">cv. AL8/78</strain>
    </source>
</reference>
<dbReference type="EnsemblPlants" id="AET4Gv20014300.4">
    <property type="protein sequence ID" value="AET4Gv20014300.4"/>
    <property type="gene ID" value="AET4Gv20014300"/>
</dbReference>
<name>A0A453H054_AEGTS</name>
<reference evidence="2" key="2">
    <citation type="journal article" date="2017" name="Nat. Plants">
        <title>The Aegilops tauschii genome reveals multiple impacts of transposons.</title>
        <authorList>
            <person name="Zhao G."/>
            <person name="Zou C."/>
            <person name="Li K."/>
            <person name="Wang K."/>
            <person name="Li T."/>
            <person name="Gao L."/>
            <person name="Zhang X."/>
            <person name="Wang H."/>
            <person name="Yang Z."/>
            <person name="Liu X."/>
            <person name="Jiang W."/>
            <person name="Mao L."/>
            <person name="Kong X."/>
            <person name="Jiao Y."/>
            <person name="Jia J."/>
        </authorList>
    </citation>
    <scope>NUCLEOTIDE SEQUENCE [LARGE SCALE GENOMIC DNA]</scope>
    <source>
        <strain evidence="2">cv. AL8/78</strain>
    </source>
</reference>
<evidence type="ECO:0000313" key="1">
    <source>
        <dbReference type="EnsemblPlants" id="AET4Gv20014300.4"/>
    </source>
</evidence>
<dbReference type="Proteomes" id="UP000015105">
    <property type="component" value="Chromosome 4D"/>
</dbReference>
<proteinExistence type="predicted"/>
<reference evidence="1" key="4">
    <citation type="submission" date="2019-03" db="UniProtKB">
        <authorList>
            <consortium name="EnsemblPlants"/>
        </authorList>
    </citation>
    <scope>IDENTIFICATION</scope>
</reference>
<accession>A0A453H054</accession>
<sequence length="128" mass="13936">MGNLQLQTVARVGCRALQKQFIVFTKSCLRHSPCWVVDPQCVHACIKRTLQVKNWCKSSTSIDQTNFIETGVVRRWWGRSCSACCGSATVPGSTPSSPTRWWGWPATSCARASASTPPRCGTSGSPTS</sequence>
<keyword evidence="2" id="KW-1185">Reference proteome</keyword>
<reference evidence="1" key="5">
    <citation type="journal article" date="2021" name="G3 (Bethesda)">
        <title>Aegilops tauschii genome assembly Aet v5.0 features greater sequence contiguity and improved annotation.</title>
        <authorList>
            <person name="Wang L."/>
            <person name="Zhu T."/>
            <person name="Rodriguez J.C."/>
            <person name="Deal K.R."/>
            <person name="Dubcovsky J."/>
            <person name="McGuire P.E."/>
            <person name="Lux T."/>
            <person name="Spannagl M."/>
            <person name="Mayer K.F.X."/>
            <person name="Baldrich P."/>
            <person name="Meyers B.C."/>
            <person name="Huo N."/>
            <person name="Gu Y.Q."/>
            <person name="Zhou H."/>
            <person name="Devos K.M."/>
            <person name="Bennetzen J.L."/>
            <person name="Unver T."/>
            <person name="Budak H."/>
            <person name="Gulick P.J."/>
            <person name="Galiba G."/>
            <person name="Kalapos B."/>
            <person name="Nelson D.R."/>
            <person name="Li P."/>
            <person name="You F.M."/>
            <person name="Luo M.C."/>
            <person name="Dvorak J."/>
        </authorList>
    </citation>
    <scope>NUCLEOTIDE SEQUENCE [LARGE SCALE GENOMIC DNA]</scope>
    <source>
        <strain evidence="1">cv. AL8/78</strain>
    </source>
</reference>